<dbReference type="InterPro" id="IPR025701">
    <property type="entry name" value="UBQ-conjugat_E2_E"/>
</dbReference>
<dbReference type="EMBL" id="JABWSX010000001">
    <property type="protein sequence ID" value="NVL11719.1"/>
    <property type="molecule type" value="Genomic_DNA"/>
</dbReference>
<feature type="compositionally biased region" description="Low complexity" evidence="1">
    <location>
        <begin position="1"/>
        <end position="11"/>
    </location>
</feature>
<feature type="region of interest" description="Disordered" evidence="1">
    <location>
        <begin position="1"/>
        <end position="40"/>
    </location>
</feature>
<evidence type="ECO:0000256" key="1">
    <source>
        <dbReference type="SAM" id="MobiDB-lite"/>
    </source>
</evidence>
<evidence type="ECO:0000313" key="2">
    <source>
        <dbReference type="EMBL" id="NVL11719.1"/>
    </source>
</evidence>
<dbReference type="AlphaFoldDB" id="A0A973WV81"/>
<proteinExistence type="predicted"/>
<protein>
    <recommendedName>
        <fullName evidence="3">Multi-ubiquitin domain-containing protein</fullName>
    </recommendedName>
</protein>
<sequence>MSNENESPPNGEGEEPHRHHEGGQAGHHHHGAHEHHHSHHEVWKLNVQGVIIESRKPEIVVREAIQQAGFNPDMPWIIVLKVAGEPKREVALSFVIDLRHKGIEKLRLTPRQINNGEICGQRRIAFAMLPQDEALLDRLGFVWETVVDAGRRWLIIRNYPLPPGYRVATATIGIEVPVSYPGAQLDMFYCHPPLALSSGAAIPQTQQIETVIGLPFQRWSRHRQWDSARDTLATHLALVDESLHREVGQ</sequence>
<dbReference type="Pfam" id="PF14462">
    <property type="entry name" value="Prok-E2_E"/>
    <property type="match status" value="1"/>
</dbReference>
<dbReference type="RefSeq" id="WP_176534599.1">
    <property type="nucleotide sequence ID" value="NZ_CP088022.1"/>
</dbReference>
<reference evidence="2" key="1">
    <citation type="submission" date="2020-06" db="EMBL/GenBank/DDBJ databases">
        <title>Whole Genome Sequence of Bradyrhizobium sp. Strain 66S1MB.</title>
        <authorList>
            <person name="Bromfield E."/>
            <person name="Cloutier S."/>
        </authorList>
    </citation>
    <scope>NUCLEOTIDE SEQUENCE</scope>
    <source>
        <strain evidence="2">66S1MB</strain>
    </source>
</reference>
<accession>A0A973WV81</accession>
<evidence type="ECO:0008006" key="3">
    <source>
        <dbReference type="Google" id="ProtNLM"/>
    </source>
</evidence>
<gene>
    <name evidence="2" type="ORF">HU230_39925</name>
</gene>
<feature type="compositionally biased region" description="Basic residues" evidence="1">
    <location>
        <begin position="26"/>
        <end position="39"/>
    </location>
</feature>
<comment type="caution">
    <text evidence="2">The sequence shown here is derived from an EMBL/GenBank/DDBJ whole genome shotgun (WGS) entry which is preliminary data.</text>
</comment>
<name>A0A973WV81_9BRAD</name>
<organism evidence="2">
    <name type="scientific">Bradyrhizobium quebecense</name>
    <dbReference type="NCBI Taxonomy" id="2748629"/>
    <lineage>
        <taxon>Bacteria</taxon>
        <taxon>Pseudomonadati</taxon>
        <taxon>Pseudomonadota</taxon>
        <taxon>Alphaproteobacteria</taxon>
        <taxon>Hyphomicrobiales</taxon>
        <taxon>Nitrobacteraceae</taxon>
        <taxon>Bradyrhizobium</taxon>
    </lineage>
</organism>